<comment type="similarity">
    <text evidence="2">Belongs to the MAD1 family.</text>
</comment>
<evidence type="ECO:0000256" key="3">
    <source>
        <dbReference type="ARBA" id="ARBA00022019"/>
    </source>
</evidence>
<dbReference type="PANTHER" id="PTHR23168:SF0">
    <property type="entry name" value="MITOTIC SPINDLE ASSEMBLY CHECKPOINT PROTEIN MAD1"/>
    <property type="match status" value="1"/>
</dbReference>
<evidence type="ECO:0000256" key="8">
    <source>
        <dbReference type="SAM" id="Coils"/>
    </source>
</evidence>
<evidence type="ECO:0000313" key="10">
    <source>
        <dbReference type="EMBL" id="QOU18213.1"/>
    </source>
</evidence>
<dbReference type="GO" id="GO:0005635">
    <property type="term" value="C:nuclear envelope"/>
    <property type="evidence" value="ECO:0007669"/>
    <property type="project" value="TreeGrafter"/>
</dbReference>
<dbReference type="GO" id="GO:0000776">
    <property type="term" value="C:kinetochore"/>
    <property type="evidence" value="ECO:0007669"/>
    <property type="project" value="TreeGrafter"/>
</dbReference>
<keyword evidence="6" id="KW-0539">Nucleus</keyword>
<protein>
    <recommendedName>
        <fullName evidence="3">Spindle assembly checkpoint component MAD1</fullName>
    </recommendedName>
</protein>
<feature type="coiled-coil region" evidence="8">
    <location>
        <begin position="96"/>
        <end position="130"/>
    </location>
</feature>
<evidence type="ECO:0000313" key="11">
    <source>
        <dbReference type="Proteomes" id="UP000663131"/>
    </source>
</evidence>
<proteinExistence type="inferred from homology"/>
<dbReference type="GO" id="GO:0072686">
    <property type="term" value="C:mitotic spindle"/>
    <property type="evidence" value="ECO:0007669"/>
    <property type="project" value="TreeGrafter"/>
</dbReference>
<gene>
    <name evidence="10" type="ORF">BRETT_005275</name>
</gene>
<dbReference type="PANTHER" id="PTHR23168">
    <property type="entry name" value="MITOTIC SPINDLE ASSEMBLY CHECKPOINT PROTEIN MAD1 MITOTIC ARREST DEFICIENT-LIKE PROTEIN 1"/>
    <property type="match status" value="1"/>
</dbReference>
<sequence length="355" mass="41161">MEKEGSIKSHKIVLLNIGQIVFGNMQNATNGSGDEYNALLVEVERLKKENEQLRISARGNSERTNLHESVKEEEIRNKGGTINGTESRAGLLDKKVITLTNELSEYKKENASLKEENMSLKEENEMLMEEIRTQIGKKEGEMAVTEGNQDENTALNSTDHKRARSKDDDESANGKKARILELKDNPVSRYRWTNEKMVELLRSENDDLLNGVLAEYKKVPLSSYERLKSDIEIEKRKVAKTAKMMQRLKDKYNQGIKRFVEIVYKVLGYKIEFVTEWRIRIVPRLAKECSVCLDMSDINDVRMNRRNIQRLDDGQGGKIVENLMKFWIIDKRELSCFFSSLNLELYERKRENNVD</sequence>
<keyword evidence="5" id="KW-0498">Mitosis</keyword>
<feature type="coiled-coil region" evidence="8">
    <location>
        <begin position="36"/>
        <end position="63"/>
    </location>
</feature>
<dbReference type="Proteomes" id="UP000663131">
    <property type="component" value="Chromosome 2"/>
</dbReference>
<dbReference type="GO" id="GO:0007094">
    <property type="term" value="P:mitotic spindle assembly checkpoint signaling"/>
    <property type="evidence" value="ECO:0007669"/>
    <property type="project" value="InterPro"/>
</dbReference>
<dbReference type="GeneID" id="64577198"/>
<name>A0A871QYL0_DEKBR</name>
<feature type="region of interest" description="Disordered" evidence="9">
    <location>
        <begin position="146"/>
        <end position="174"/>
    </location>
</feature>
<organism evidence="10 11">
    <name type="scientific">Dekkera bruxellensis</name>
    <name type="common">Brettanomyces custersii</name>
    <dbReference type="NCBI Taxonomy" id="5007"/>
    <lineage>
        <taxon>Eukaryota</taxon>
        <taxon>Fungi</taxon>
        <taxon>Dikarya</taxon>
        <taxon>Ascomycota</taxon>
        <taxon>Saccharomycotina</taxon>
        <taxon>Pichiomycetes</taxon>
        <taxon>Pichiales</taxon>
        <taxon>Pichiaceae</taxon>
        <taxon>Brettanomyces</taxon>
    </lineage>
</organism>
<evidence type="ECO:0000256" key="6">
    <source>
        <dbReference type="ARBA" id="ARBA00023242"/>
    </source>
</evidence>
<keyword evidence="4" id="KW-0132">Cell division</keyword>
<feature type="compositionally biased region" description="Polar residues" evidence="9">
    <location>
        <begin position="146"/>
        <end position="157"/>
    </location>
</feature>
<dbReference type="EMBL" id="CP063130">
    <property type="protein sequence ID" value="QOU18213.1"/>
    <property type="molecule type" value="Genomic_DNA"/>
</dbReference>
<dbReference type="InterPro" id="IPR008672">
    <property type="entry name" value="Mad1"/>
</dbReference>
<keyword evidence="8" id="KW-0175">Coiled coil</keyword>
<keyword evidence="7" id="KW-0131">Cell cycle</keyword>
<dbReference type="GO" id="GO:0051315">
    <property type="term" value="P:attachment of mitotic spindle microtubules to kinetochore"/>
    <property type="evidence" value="ECO:0007669"/>
    <property type="project" value="TreeGrafter"/>
</dbReference>
<dbReference type="GO" id="GO:0051301">
    <property type="term" value="P:cell division"/>
    <property type="evidence" value="ECO:0007669"/>
    <property type="project" value="UniProtKB-KW"/>
</dbReference>
<dbReference type="Pfam" id="PF05557">
    <property type="entry name" value="MAD"/>
    <property type="match status" value="1"/>
</dbReference>
<comment type="subcellular location">
    <subcellularLocation>
        <location evidence="1">Nucleus</location>
    </subcellularLocation>
</comment>
<evidence type="ECO:0000256" key="9">
    <source>
        <dbReference type="SAM" id="MobiDB-lite"/>
    </source>
</evidence>
<reference evidence="10" key="2">
    <citation type="journal article" name="BMC Genomics">
        <title>New genome assemblies reveal patterns of domestication and adaptation across Brettanomyces (Dekkera) species.</title>
        <authorList>
            <person name="Roach M.J."/>
            <person name="Borneman A.R."/>
        </authorList>
    </citation>
    <scope>NUCLEOTIDE SEQUENCE</scope>
    <source>
        <strain evidence="10">UCD 2041</strain>
    </source>
</reference>
<accession>A0A871QYL0</accession>
<evidence type="ECO:0000256" key="2">
    <source>
        <dbReference type="ARBA" id="ARBA00008029"/>
    </source>
</evidence>
<evidence type="ECO:0000256" key="7">
    <source>
        <dbReference type="ARBA" id="ARBA00023306"/>
    </source>
</evidence>
<dbReference type="RefSeq" id="XP_041134707.1">
    <property type="nucleotide sequence ID" value="XM_041283755.1"/>
</dbReference>
<evidence type="ECO:0000256" key="5">
    <source>
        <dbReference type="ARBA" id="ARBA00022776"/>
    </source>
</evidence>
<evidence type="ECO:0000256" key="4">
    <source>
        <dbReference type="ARBA" id="ARBA00022618"/>
    </source>
</evidence>
<dbReference type="AlphaFoldDB" id="A0A871QYL0"/>
<reference evidence="10" key="1">
    <citation type="submission" date="2020-10" db="EMBL/GenBank/DDBJ databases">
        <authorList>
            <person name="Palmer J.M."/>
        </authorList>
    </citation>
    <scope>NUCLEOTIDE SEQUENCE</scope>
    <source>
        <strain evidence="10">UCD 2041</strain>
    </source>
</reference>
<dbReference type="KEGG" id="bbrx:BRETT_005275"/>
<evidence type="ECO:0000256" key="1">
    <source>
        <dbReference type="ARBA" id="ARBA00004123"/>
    </source>
</evidence>
<dbReference type="OrthoDB" id="331602at2759"/>